<proteinExistence type="predicted"/>
<accession>A0A9D4KZF4</accession>
<comment type="caution">
    <text evidence="2">The sequence shown here is derived from an EMBL/GenBank/DDBJ whole genome shotgun (WGS) entry which is preliminary data.</text>
</comment>
<name>A0A9D4KZF4_DREPO</name>
<protein>
    <submittedName>
        <fullName evidence="2">Uncharacterized protein</fullName>
    </submittedName>
</protein>
<evidence type="ECO:0000313" key="3">
    <source>
        <dbReference type="Proteomes" id="UP000828390"/>
    </source>
</evidence>
<feature type="compositionally biased region" description="Basic and acidic residues" evidence="1">
    <location>
        <begin position="1"/>
        <end position="19"/>
    </location>
</feature>
<keyword evidence="3" id="KW-1185">Reference proteome</keyword>
<reference evidence="2" key="2">
    <citation type="submission" date="2020-11" db="EMBL/GenBank/DDBJ databases">
        <authorList>
            <person name="McCartney M.A."/>
            <person name="Auch B."/>
            <person name="Kono T."/>
            <person name="Mallez S."/>
            <person name="Becker A."/>
            <person name="Gohl D.M."/>
            <person name="Silverstein K.A.T."/>
            <person name="Koren S."/>
            <person name="Bechman K.B."/>
            <person name="Herman A."/>
            <person name="Abrahante J.E."/>
            <person name="Garbe J."/>
        </authorList>
    </citation>
    <scope>NUCLEOTIDE SEQUENCE</scope>
    <source>
        <strain evidence="2">Duluth1</strain>
        <tissue evidence="2">Whole animal</tissue>
    </source>
</reference>
<gene>
    <name evidence="2" type="ORF">DPMN_091378</name>
</gene>
<organism evidence="2 3">
    <name type="scientific">Dreissena polymorpha</name>
    <name type="common">Zebra mussel</name>
    <name type="synonym">Mytilus polymorpha</name>
    <dbReference type="NCBI Taxonomy" id="45954"/>
    <lineage>
        <taxon>Eukaryota</taxon>
        <taxon>Metazoa</taxon>
        <taxon>Spiralia</taxon>
        <taxon>Lophotrochozoa</taxon>
        <taxon>Mollusca</taxon>
        <taxon>Bivalvia</taxon>
        <taxon>Autobranchia</taxon>
        <taxon>Heteroconchia</taxon>
        <taxon>Euheterodonta</taxon>
        <taxon>Imparidentia</taxon>
        <taxon>Neoheterodontei</taxon>
        <taxon>Myida</taxon>
        <taxon>Dreissenoidea</taxon>
        <taxon>Dreissenidae</taxon>
        <taxon>Dreissena</taxon>
    </lineage>
</organism>
<evidence type="ECO:0000313" key="2">
    <source>
        <dbReference type="EMBL" id="KAH3848993.1"/>
    </source>
</evidence>
<feature type="region of interest" description="Disordered" evidence="1">
    <location>
        <begin position="1"/>
        <end position="30"/>
    </location>
</feature>
<reference evidence="2" key="1">
    <citation type="journal article" date="2019" name="bioRxiv">
        <title>The Genome of the Zebra Mussel, Dreissena polymorpha: A Resource for Invasive Species Research.</title>
        <authorList>
            <person name="McCartney M.A."/>
            <person name="Auch B."/>
            <person name="Kono T."/>
            <person name="Mallez S."/>
            <person name="Zhang Y."/>
            <person name="Obille A."/>
            <person name="Becker A."/>
            <person name="Abrahante J.E."/>
            <person name="Garbe J."/>
            <person name="Badalamenti J.P."/>
            <person name="Herman A."/>
            <person name="Mangelson H."/>
            <person name="Liachko I."/>
            <person name="Sullivan S."/>
            <person name="Sone E.D."/>
            <person name="Koren S."/>
            <person name="Silverstein K.A.T."/>
            <person name="Beckman K.B."/>
            <person name="Gohl D.M."/>
        </authorList>
    </citation>
    <scope>NUCLEOTIDE SEQUENCE</scope>
    <source>
        <strain evidence="2">Duluth1</strain>
        <tissue evidence="2">Whole animal</tissue>
    </source>
</reference>
<dbReference type="Proteomes" id="UP000828390">
    <property type="component" value="Unassembled WGS sequence"/>
</dbReference>
<sequence length="118" mass="13154">MSKQSKKNERGQKRTKDDASTNYTNDQPEKCEIMSNQSPEASATAQLAAQLTGVPDLARTNTSCVWRAILPITSAIHDATKLYLPWLSKHTTISGYATNTYRKPISNTSVGKIFNRRH</sequence>
<dbReference type="AlphaFoldDB" id="A0A9D4KZF4"/>
<evidence type="ECO:0000256" key="1">
    <source>
        <dbReference type="SAM" id="MobiDB-lite"/>
    </source>
</evidence>
<dbReference type="EMBL" id="JAIWYP010000003">
    <property type="protein sequence ID" value="KAH3848993.1"/>
    <property type="molecule type" value="Genomic_DNA"/>
</dbReference>